<organism evidence="1 2">
    <name type="scientific">Pseudomonas umsongensis</name>
    <dbReference type="NCBI Taxonomy" id="198618"/>
    <lineage>
        <taxon>Bacteria</taxon>
        <taxon>Pseudomonadati</taxon>
        <taxon>Pseudomonadota</taxon>
        <taxon>Gammaproteobacteria</taxon>
        <taxon>Pseudomonadales</taxon>
        <taxon>Pseudomonadaceae</taxon>
        <taxon>Pseudomonas</taxon>
    </lineage>
</organism>
<dbReference type="KEGG" id="pum:HGP31_07815"/>
<accession>A0AAE6ZU65</accession>
<gene>
    <name evidence="1" type="ORF">HGP31_07815</name>
</gene>
<evidence type="ECO:0000313" key="2">
    <source>
        <dbReference type="Proteomes" id="UP000501367"/>
    </source>
</evidence>
<dbReference type="RefSeq" id="WP_168757421.1">
    <property type="nucleotide sequence ID" value="NZ_CP051487.1"/>
</dbReference>
<proteinExistence type="predicted"/>
<sequence length="112" mass="12443">MNSLDKQRMEALRDAWRNPKNDVETQLRSCAECLDLCEKYGVDLRELLATFLTEMVEIAMTRQREAVAALDTGELTKEKLVKASEAVTLASKILETLMQGHTALDGTSTGNP</sequence>
<protein>
    <submittedName>
        <fullName evidence="1">Uncharacterized protein</fullName>
    </submittedName>
</protein>
<dbReference type="GeneID" id="72193476"/>
<dbReference type="EMBL" id="CP051487">
    <property type="protein sequence ID" value="QJC78219.1"/>
    <property type="molecule type" value="Genomic_DNA"/>
</dbReference>
<dbReference type="AlphaFoldDB" id="A0AAE6ZU65"/>
<evidence type="ECO:0000313" key="1">
    <source>
        <dbReference type="EMBL" id="QJC78219.1"/>
    </source>
</evidence>
<name>A0AAE6ZU65_9PSED</name>
<dbReference type="Proteomes" id="UP000501367">
    <property type="component" value="Chromosome"/>
</dbReference>
<reference evidence="1 2" key="1">
    <citation type="submission" date="2020-04" db="EMBL/GenBank/DDBJ databases">
        <authorList>
            <person name="Yao Y."/>
            <person name="He Z."/>
        </authorList>
    </citation>
    <scope>NUCLEOTIDE SEQUENCE [LARGE SCALE GENOMIC DNA]</scope>
    <source>
        <strain evidence="1 2">CY-1</strain>
    </source>
</reference>